<feature type="compositionally biased region" description="Polar residues" evidence="1">
    <location>
        <begin position="47"/>
        <end position="60"/>
    </location>
</feature>
<proteinExistence type="predicted"/>
<feature type="region of interest" description="Disordered" evidence="1">
    <location>
        <begin position="13"/>
        <end position="81"/>
    </location>
</feature>
<protein>
    <submittedName>
        <fullName evidence="2">Uncharacterized protein</fullName>
    </submittedName>
</protein>
<name>A0A368QXM9_SETIT</name>
<evidence type="ECO:0000256" key="1">
    <source>
        <dbReference type="SAM" id="MobiDB-lite"/>
    </source>
</evidence>
<dbReference type="EMBL" id="CM003531">
    <property type="protein sequence ID" value="RCV22689.1"/>
    <property type="molecule type" value="Genomic_DNA"/>
</dbReference>
<organism evidence="2">
    <name type="scientific">Setaria italica</name>
    <name type="common">Foxtail millet</name>
    <name type="synonym">Panicum italicum</name>
    <dbReference type="NCBI Taxonomy" id="4555"/>
    <lineage>
        <taxon>Eukaryota</taxon>
        <taxon>Viridiplantae</taxon>
        <taxon>Streptophyta</taxon>
        <taxon>Embryophyta</taxon>
        <taxon>Tracheophyta</taxon>
        <taxon>Spermatophyta</taxon>
        <taxon>Magnoliopsida</taxon>
        <taxon>Liliopsida</taxon>
        <taxon>Poales</taxon>
        <taxon>Poaceae</taxon>
        <taxon>PACMAD clade</taxon>
        <taxon>Panicoideae</taxon>
        <taxon>Panicodae</taxon>
        <taxon>Paniceae</taxon>
        <taxon>Cenchrinae</taxon>
        <taxon>Setaria</taxon>
    </lineage>
</organism>
<accession>A0A368QXM9</accession>
<evidence type="ECO:0000313" key="2">
    <source>
        <dbReference type="EMBL" id="RCV22689.1"/>
    </source>
</evidence>
<gene>
    <name evidence="2" type="ORF">SETIT_4G240400v2</name>
</gene>
<sequence>MGLPVRLCCCRSPRRAHPTSAPPRAASPTPCPPARVAAAPPRRRSATEGSECSRSTAPQSRSERIFRAWHTSSRRRDPRRAAAVKWRRYKWIRDLCMRV</sequence>
<dbReference type="AlphaFoldDB" id="A0A368QXM9"/>
<reference evidence="2" key="1">
    <citation type="journal article" date="2012" name="Nat. Biotechnol.">
        <title>Reference genome sequence of the model plant Setaria.</title>
        <authorList>
            <person name="Bennetzen J.L."/>
            <person name="Schmutz J."/>
            <person name="Wang H."/>
            <person name="Percifield R."/>
            <person name="Hawkins J."/>
            <person name="Pontaroli A.C."/>
            <person name="Estep M."/>
            <person name="Feng L."/>
            <person name="Vaughn J.N."/>
            <person name="Grimwood J."/>
            <person name="Jenkins J."/>
            <person name="Barry K."/>
            <person name="Lindquist E."/>
            <person name="Hellsten U."/>
            <person name="Deshpande S."/>
            <person name="Wang X."/>
            <person name="Wu X."/>
            <person name="Mitros T."/>
            <person name="Triplett J."/>
            <person name="Yang X."/>
            <person name="Ye C.Y."/>
            <person name="Mauro-Herrera M."/>
            <person name="Wang L."/>
            <person name="Li P."/>
            <person name="Sharma M."/>
            <person name="Sharma R."/>
            <person name="Ronald P.C."/>
            <person name="Panaud O."/>
            <person name="Kellogg E.A."/>
            <person name="Brutnell T.P."/>
            <person name="Doust A.N."/>
            <person name="Tuskan G.A."/>
            <person name="Rokhsar D."/>
            <person name="Devos K.M."/>
        </authorList>
    </citation>
    <scope>NUCLEOTIDE SEQUENCE [LARGE SCALE GENOMIC DNA]</scope>
    <source>
        <strain evidence="2">Yugu1</strain>
    </source>
</reference>
<feature type="compositionally biased region" description="Low complexity" evidence="1">
    <location>
        <begin position="18"/>
        <end position="40"/>
    </location>
</feature>
<reference evidence="2" key="2">
    <citation type="submission" date="2015-07" db="EMBL/GenBank/DDBJ databases">
        <authorList>
            <person name="Noorani M."/>
        </authorList>
    </citation>
    <scope>NUCLEOTIDE SEQUENCE</scope>
    <source>
        <strain evidence="2">Yugu1</strain>
    </source>
</reference>